<dbReference type="Gene3D" id="2.40.170.20">
    <property type="entry name" value="TonB-dependent receptor, beta-barrel domain"/>
    <property type="match status" value="1"/>
</dbReference>
<keyword evidence="2 11" id="KW-0813">Transport</keyword>
<proteinExistence type="inferred from homology"/>
<keyword evidence="8" id="KW-0798">TonB box</keyword>
<keyword evidence="7" id="KW-0406">Ion transport</keyword>
<dbReference type="InterPro" id="IPR039426">
    <property type="entry name" value="TonB-dep_rcpt-like"/>
</dbReference>
<keyword evidence="4" id="KW-0410">Iron transport</keyword>
<keyword evidence="13" id="KW-0675">Receptor</keyword>
<evidence type="ECO:0000313" key="13">
    <source>
        <dbReference type="EMBL" id="QIB67585.1"/>
    </source>
</evidence>
<gene>
    <name evidence="13" type="ORF">G3T16_07790</name>
</gene>
<evidence type="ECO:0000256" key="11">
    <source>
        <dbReference type="PROSITE-ProRule" id="PRU01360"/>
    </source>
</evidence>
<evidence type="ECO:0000256" key="10">
    <source>
        <dbReference type="ARBA" id="ARBA00023237"/>
    </source>
</evidence>
<dbReference type="GO" id="GO:0006826">
    <property type="term" value="P:iron ion transport"/>
    <property type="evidence" value="ECO:0007669"/>
    <property type="project" value="UniProtKB-KW"/>
</dbReference>
<comment type="similarity">
    <text evidence="11">Belongs to the TonB-dependent receptor family.</text>
</comment>
<evidence type="ECO:0000256" key="4">
    <source>
        <dbReference type="ARBA" id="ARBA00022496"/>
    </source>
</evidence>
<comment type="subcellular location">
    <subcellularLocation>
        <location evidence="1 11">Cell outer membrane</location>
        <topology evidence="1 11">Multi-pass membrane protein</topology>
    </subcellularLocation>
</comment>
<keyword evidence="3 11" id="KW-1134">Transmembrane beta strand</keyword>
<protein>
    <submittedName>
        <fullName evidence="13">TonB-dependent receptor</fullName>
    </submittedName>
</protein>
<dbReference type="SUPFAM" id="SSF56935">
    <property type="entry name" value="Porins"/>
    <property type="match status" value="1"/>
</dbReference>
<evidence type="ECO:0000256" key="8">
    <source>
        <dbReference type="ARBA" id="ARBA00023077"/>
    </source>
</evidence>
<dbReference type="InterPro" id="IPR000531">
    <property type="entry name" value="Beta-barrel_TonB"/>
</dbReference>
<evidence type="ECO:0000256" key="1">
    <source>
        <dbReference type="ARBA" id="ARBA00004571"/>
    </source>
</evidence>
<evidence type="ECO:0000256" key="2">
    <source>
        <dbReference type="ARBA" id="ARBA00022448"/>
    </source>
</evidence>
<organism evidence="13 14">
    <name type="scientific">Kineobactrum salinum</name>
    <dbReference type="NCBI Taxonomy" id="2708301"/>
    <lineage>
        <taxon>Bacteria</taxon>
        <taxon>Pseudomonadati</taxon>
        <taxon>Pseudomonadota</taxon>
        <taxon>Gammaproteobacteria</taxon>
        <taxon>Cellvibrionales</taxon>
        <taxon>Halieaceae</taxon>
        <taxon>Kineobactrum</taxon>
    </lineage>
</organism>
<feature type="domain" description="TonB-dependent receptor-like beta-barrel" evidence="12">
    <location>
        <begin position="9"/>
        <end position="293"/>
    </location>
</feature>
<sequence length="327" mass="35363">MENNSKWRDAGLFYQGDLTFGELVNLMVGARLDDYDLSSNDTGHLSIDDPAQSASDDDFTWNASLSLLLDNGLVPYITYAESSAIENSQAGDVSPSLVSNGQWLSESDLKEVGLKFDLFDQTLVGGVSYYDQNRTRLSTRDRVVATTSKGTELELRWLVDDNVSATLTATDQETTIEGPETGFIYVPAYAVGLTPAQASGGSLAVFSFASSPIGFPGDYTATNIPENTVSLYGTYVSDPLSWGQAGASLGITHVSETATLLSGPVIYPSYEVVNLSLFATLDKTQLSLNINNLLDEEYFQPAAGSYVNTSALPGRAREWRITLKQTF</sequence>
<dbReference type="EMBL" id="CP048711">
    <property type="protein sequence ID" value="QIB67585.1"/>
    <property type="molecule type" value="Genomic_DNA"/>
</dbReference>
<keyword evidence="14" id="KW-1185">Reference proteome</keyword>
<dbReference type="Proteomes" id="UP000477680">
    <property type="component" value="Chromosome"/>
</dbReference>
<keyword evidence="6" id="KW-0408">Iron</keyword>
<dbReference type="KEGG" id="kim:G3T16_07790"/>
<keyword evidence="5 11" id="KW-0812">Transmembrane</keyword>
<evidence type="ECO:0000256" key="9">
    <source>
        <dbReference type="ARBA" id="ARBA00023136"/>
    </source>
</evidence>
<evidence type="ECO:0000259" key="12">
    <source>
        <dbReference type="Pfam" id="PF00593"/>
    </source>
</evidence>
<evidence type="ECO:0000256" key="5">
    <source>
        <dbReference type="ARBA" id="ARBA00022692"/>
    </source>
</evidence>
<name>A0A6C0UA27_9GAMM</name>
<evidence type="ECO:0000256" key="3">
    <source>
        <dbReference type="ARBA" id="ARBA00022452"/>
    </source>
</evidence>
<evidence type="ECO:0000256" key="6">
    <source>
        <dbReference type="ARBA" id="ARBA00023004"/>
    </source>
</evidence>
<evidence type="ECO:0000256" key="7">
    <source>
        <dbReference type="ARBA" id="ARBA00023065"/>
    </source>
</evidence>
<keyword evidence="9 11" id="KW-0472">Membrane</keyword>
<evidence type="ECO:0000313" key="14">
    <source>
        <dbReference type="Proteomes" id="UP000477680"/>
    </source>
</evidence>
<dbReference type="PROSITE" id="PS52016">
    <property type="entry name" value="TONB_DEPENDENT_REC_3"/>
    <property type="match status" value="1"/>
</dbReference>
<keyword evidence="10 11" id="KW-0998">Cell outer membrane</keyword>
<dbReference type="InterPro" id="IPR036942">
    <property type="entry name" value="Beta-barrel_TonB_sf"/>
</dbReference>
<dbReference type="PANTHER" id="PTHR32552:SF81">
    <property type="entry name" value="TONB-DEPENDENT OUTER MEMBRANE RECEPTOR"/>
    <property type="match status" value="1"/>
</dbReference>
<reference evidence="13 14" key="1">
    <citation type="submission" date="2020-02" db="EMBL/GenBank/DDBJ databases">
        <title>Genome sequencing for Kineobactrum sp. M2.</title>
        <authorList>
            <person name="Park S.-J."/>
        </authorList>
    </citation>
    <scope>NUCLEOTIDE SEQUENCE [LARGE SCALE GENOMIC DNA]</scope>
    <source>
        <strain evidence="13 14">M2</strain>
    </source>
</reference>
<dbReference type="GO" id="GO:0009279">
    <property type="term" value="C:cell outer membrane"/>
    <property type="evidence" value="ECO:0007669"/>
    <property type="project" value="UniProtKB-SubCell"/>
</dbReference>
<dbReference type="PANTHER" id="PTHR32552">
    <property type="entry name" value="FERRICHROME IRON RECEPTOR-RELATED"/>
    <property type="match status" value="1"/>
</dbReference>
<dbReference type="Pfam" id="PF00593">
    <property type="entry name" value="TonB_dep_Rec_b-barrel"/>
    <property type="match status" value="1"/>
</dbReference>
<dbReference type="AlphaFoldDB" id="A0A6C0UA27"/>
<accession>A0A6C0UA27</accession>